<dbReference type="EMBL" id="FWFT01000002">
    <property type="protein sequence ID" value="SLN35404.1"/>
    <property type="molecule type" value="Genomic_DNA"/>
</dbReference>
<dbReference type="RefSeq" id="WP_085864174.1">
    <property type="nucleotide sequence ID" value="NZ_FWFT01000002.1"/>
</dbReference>
<organism evidence="2 3">
    <name type="scientific">Pseudooctadecabacter jejudonensis</name>
    <dbReference type="NCBI Taxonomy" id="1391910"/>
    <lineage>
        <taxon>Bacteria</taxon>
        <taxon>Pseudomonadati</taxon>
        <taxon>Pseudomonadota</taxon>
        <taxon>Alphaproteobacteria</taxon>
        <taxon>Rhodobacterales</taxon>
        <taxon>Paracoccaceae</taxon>
        <taxon>Pseudooctadecabacter</taxon>
    </lineage>
</organism>
<dbReference type="Gene3D" id="2.40.360.10">
    <property type="entry name" value="YmcC-like"/>
    <property type="match status" value="1"/>
</dbReference>
<dbReference type="InterPro" id="IPR023373">
    <property type="entry name" value="YmcC_sf"/>
</dbReference>
<dbReference type="InterPro" id="IPR021308">
    <property type="entry name" value="GfcB"/>
</dbReference>
<evidence type="ECO:0008006" key="4">
    <source>
        <dbReference type="Google" id="ProtNLM"/>
    </source>
</evidence>
<dbReference type="SUPFAM" id="SSF159270">
    <property type="entry name" value="YmcC-like"/>
    <property type="match status" value="1"/>
</dbReference>
<evidence type="ECO:0000313" key="2">
    <source>
        <dbReference type="EMBL" id="SLN35404.1"/>
    </source>
</evidence>
<dbReference type="OrthoDB" id="6237231at2"/>
<dbReference type="Proteomes" id="UP000193623">
    <property type="component" value="Unassembled WGS sequence"/>
</dbReference>
<evidence type="ECO:0000256" key="1">
    <source>
        <dbReference type="SAM" id="SignalP"/>
    </source>
</evidence>
<proteinExistence type="predicted"/>
<name>A0A1Y5SDF4_9RHOB</name>
<feature type="chain" id="PRO_5010992111" description="Group 4 capsule polysaccharide lipoprotein gfcB, YjbF" evidence="1">
    <location>
        <begin position="23"/>
        <end position="219"/>
    </location>
</feature>
<dbReference type="AlphaFoldDB" id="A0A1Y5SDF4"/>
<accession>A0A1Y5SDF4</accession>
<keyword evidence="1" id="KW-0732">Signal</keyword>
<gene>
    <name evidence="2" type="ORF">PSJ8397_01776</name>
</gene>
<dbReference type="PROSITE" id="PS51257">
    <property type="entry name" value="PROKAR_LIPOPROTEIN"/>
    <property type="match status" value="1"/>
</dbReference>
<sequence length="219" mass="23401">MTLKTLCAASALAVLASCGPLGQGVTTSTFTSVAAPLFGTSDNEVEVAAPQAQLTRAAIEASDAELMLVSLVSRASVDVMTRISTSSRSDTWISTDGVSVTLVDGMIVASRGTGFDLMGADTAAARQSLRRGGSHTRTYDFLDSLDQIVTEQFNCEMTFLEADVITIVERTYSTRKWREDCAGSGVRFANLYWVGPSGQIVQSRQYLSTGIGYIVFQPL</sequence>
<feature type="signal peptide" evidence="1">
    <location>
        <begin position="1"/>
        <end position="22"/>
    </location>
</feature>
<dbReference type="Pfam" id="PF11102">
    <property type="entry name" value="YjbF"/>
    <property type="match status" value="1"/>
</dbReference>
<keyword evidence="3" id="KW-1185">Reference proteome</keyword>
<reference evidence="2 3" key="1">
    <citation type="submission" date="2017-03" db="EMBL/GenBank/DDBJ databases">
        <authorList>
            <person name="Afonso C.L."/>
            <person name="Miller P.J."/>
            <person name="Scott M.A."/>
            <person name="Spackman E."/>
            <person name="Goraichik I."/>
            <person name="Dimitrov K.M."/>
            <person name="Suarez D.L."/>
            <person name="Swayne D.E."/>
        </authorList>
    </citation>
    <scope>NUCLEOTIDE SEQUENCE [LARGE SCALE GENOMIC DNA]</scope>
    <source>
        <strain evidence="2 3">CECT 8397</strain>
    </source>
</reference>
<evidence type="ECO:0000313" key="3">
    <source>
        <dbReference type="Proteomes" id="UP000193623"/>
    </source>
</evidence>
<protein>
    <recommendedName>
        <fullName evidence="4">Group 4 capsule polysaccharide lipoprotein gfcB, YjbF</fullName>
    </recommendedName>
</protein>